<dbReference type="InterPro" id="IPR050801">
    <property type="entry name" value="Ca-Dep_Lectins_ImmuneDev"/>
</dbReference>
<dbReference type="InterPro" id="IPR001304">
    <property type="entry name" value="C-type_lectin-like"/>
</dbReference>
<dbReference type="InterPro" id="IPR016186">
    <property type="entry name" value="C-type_lectin-like/link_sf"/>
</dbReference>
<dbReference type="SUPFAM" id="SSF57414">
    <property type="entry name" value="Hairpin loop containing domain-like"/>
    <property type="match status" value="1"/>
</dbReference>
<dbReference type="Proteomes" id="UP001283361">
    <property type="component" value="Unassembled WGS sequence"/>
</dbReference>
<protein>
    <recommendedName>
        <fullName evidence="2">C-type lectin domain-containing protein</fullName>
    </recommendedName>
</protein>
<dbReference type="PANTHER" id="PTHR22801:SF63">
    <property type="entry name" value="C-TYPE LECTIN DOMAIN-CONTAINING PROTEIN"/>
    <property type="match status" value="1"/>
</dbReference>
<gene>
    <name evidence="3" type="ORF">RRG08_028973</name>
</gene>
<dbReference type="SMART" id="SM00034">
    <property type="entry name" value="CLECT"/>
    <property type="match status" value="1"/>
</dbReference>
<dbReference type="AlphaFoldDB" id="A0AAE1BDS9"/>
<dbReference type="InterPro" id="IPR016187">
    <property type="entry name" value="CTDL_fold"/>
</dbReference>
<evidence type="ECO:0000313" key="3">
    <source>
        <dbReference type="EMBL" id="KAK3804055.1"/>
    </source>
</evidence>
<feature type="chain" id="PRO_5042266190" description="C-type lectin domain-containing protein" evidence="1">
    <location>
        <begin position="23"/>
        <end position="245"/>
    </location>
</feature>
<keyword evidence="1" id="KW-0732">Signal</keyword>
<dbReference type="PROSITE" id="PS50041">
    <property type="entry name" value="C_TYPE_LECTIN_2"/>
    <property type="match status" value="1"/>
</dbReference>
<feature type="signal peptide" evidence="1">
    <location>
        <begin position="1"/>
        <end position="22"/>
    </location>
</feature>
<evidence type="ECO:0000256" key="1">
    <source>
        <dbReference type="SAM" id="SignalP"/>
    </source>
</evidence>
<dbReference type="SUPFAM" id="SSF56436">
    <property type="entry name" value="C-type lectin-like"/>
    <property type="match status" value="1"/>
</dbReference>
<comment type="caution">
    <text evidence="3">The sequence shown here is derived from an EMBL/GenBank/DDBJ whole genome shotgun (WGS) entry which is preliminary data.</text>
</comment>
<organism evidence="3 4">
    <name type="scientific">Elysia crispata</name>
    <name type="common">lettuce slug</name>
    <dbReference type="NCBI Taxonomy" id="231223"/>
    <lineage>
        <taxon>Eukaryota</taxon>
        <taxon>Metazoa</taxon>
        <taxon>Spiralia</taxon>
        <taxon>Lophotrochozoa</taxon>
        <taxon>Mollusca</taxon>
        <taxon>Gastropoda</taxon>
        <taxon>Heterobranchia</taxon>
        <taxon>Euthyneura</taxon>
        <taxon>Panpulmonata</taxon>
        <taxon>Sacoglossa</taxon>
        <taxon>Placobranchoidea</taxon>
        <taxon>Plakobranchidae</taxon>
        <taxon>Elysia</taxon>
    </lineage>
</organism>
<dbReference type="Gene3D" id="3.10.100.10">
    <property type="entry name" value="Mannose-Binding Protein A, subunit A"/>
    <property type="match status" value="1"/>
</dbReference>
<name>A0AAE1BDS9_9GAST</name>
<dbReference type="EMBL" id="JAWDGP010000055">
    <property type="protein sequence ID" value="KAK3804055.1"/>
    <property type="molecule type" value="Genomic_DNA"/>
</dbReference>
<dbReference type="Pfam" id="PF00059">
    <property type="entry name" value="Lectin_C"/>
    <property type="match status" value="1"/>
</dbReference>
<feature type="domain" description="C-type lectin" evidence="2">
    <location>
        <begin position="123"/>
        <end position="229"/>
    </location>
</feature>
<accession>A0AAE1BDS9</accession>
<dbReference type="CDD" id="cd00037">
    <property type="entry name" value="CLECT"/>
    <property type="match status" value="1"/>
</dbReference>
<sequence>MSQTALFGLFLVVLTGTPGNIAVGSIQETTLSKFTRSGYGPERLGPSYLENSLTRCASKCRSKYSSQCQTIMFNWETGLCTPGSFLRSDTLGASLAPTSTEGDLFAPSACDRSNGFQYVTSGSSSACFLVPTSKMKYSDARNHCLKLGAHLFVARSMEKVNLLPHGTYLLGLTDIAQENVFVWEDNGEAISANFRNLLFRLSEPNNSNNEDCVSISTGLSSHVANDISCRHSNIRFVCERPVIPL</sequence>
<evidence type="ECO:0000259" key="2">
    <source>
        <dbReference type="PROSITE" id="PS50041"/>
    </source>
</evidence>
<proteinExistence type="predicted"/>
<reference evidence="3" key="1">
    <citation type="journal article" date="2023" name="G3 (Bethesda)">
        <title>A reference genome for the long-term kleptoplast-retaining sea slug Elysia crispata morphotype clarki.</title>
        <authorList>
            <person name="Eastman K.E."/>
            <person name="Pendleton A.L."/>
            <person name="Shaikh M.A."/>
            <person name="Suttiyut T."/>
            <person name="Ogas R."/>
            <person name="Tomko P."/>
            <person name="Gavelis G."/>
            <person name="Widhalm J.R."/>
            <person name="Wisecaver J.H."/>
        </authorList>
    </citation>
    <scope>NUCLEOTIDE SEQUENCE</scope>
    <source>
        <strain evidence="3">ECLA1</strain>
    </source>
</reference>
<evidence type="ECO:0000313" key="4">
    <source>
        <dbReference type="Proteomes" id="UP001283361"/>
    </source>
</evidence>
<dbReference type="PANTHER" id="PTHR22801">
    <property type="entry name" value="LITHOSTATHINE"/>
    <property type="match status" value="1"/>
</dbReference>
<keyword evidence="4" id="KW-1185">Reference proteome</keyword>